<evidence type="ECO:0000313" key="7">
    <source>
        <dbReference type="EMBL" id="MBB4080127.1"/>
    </source>
</evidence>
<dbReference type="Pfam" id="PF02656">
    <property type="entry name" value="DUF202"/>
    <property type="match status" value="1"/>
</dbReference>
<feature type="transmembrane region" description="Helical" evidence="5">
    <location>
        <begin position="54"/>
        <end position="75"/>
    </location>
</feature>
<gene>
    <name evidence="7" type="ORF">GGR28_002757</name>
</gene>
<dbReference type="Proteomes" id="UP000576209">
    <property type="component" value="Unassembled WGS sequence"/>
</dbReference>
<dbReference type="GO" id="GO:0012505">
    <property type="term" value="C:endomembrane system"/>
    <property type="evidence" value="ECO:0007669"/>
    <property type="project" value="UniProtKB-SubCell"/>
</dbReference>
<keyword evidence="3 5" id="KW-1133">Transmembrane helix</keyword>
<dbReference type="EMBL" id="JACIFF010000007">
    <property type="protein sequence ID" value="MBB4080127.1"/>
    <property type="molecule type" value="Genomic_DNA"/>
</dbReference>
<proteinExistence type="predicted"/>
<accession>A0A840E9U2</accession>
<evidence type="ECO:0000313" key="8">
    <source>
        <dbReference type="Proteomes" id="UP000576209"/>
    </source>
</evidence>
<keyword evidence="2 5" id="KW-0812">Transmembrane</keyword>
<feature type="domain" description="DUF202" evidence="6">
    <location>
        <begin position="17"/>
        <end position="79"/>
    </location>
</feature>
<comment type="caution">
    <text evidence="7">The sequence shown here is derived from an EMBL/GenBank/DDBJ whole genome shotgun (WGS) entry which is preliminary data.</text>
</comment>
<evidence type="ECO:0000256" key="4">
    <source>
        <dbReference type="ARBA" id="ARBA00023136"/>
    </source>
</evidence>
<reference evidence="7 8" key="1">
    <citation type="submission" date="2020-08" db="EMBL/GenBank/DDBJ databases">
        <title>Genomic Encyclopedia of Type Strains, Phase IV (KMG-IV): sequencing the most valuable type-strain genomes for metagenomic binning, comparative biology and taxonomic classification.</title>
        <authorList>
            <person name="Goeker M."/>
        </authorList>
    </citation>
    <scope>NUCLEOTIDE SEQUENCE [LARGE SCALE GENOMIC DNA]</scope>
    <source>
        <strain evidence="7 8">DSM 105137</strain>
    </source>
</reference>
<keyword evidence="4 5" id="KW-0472">Membrane</keyword>
<evidence type="ECO:0000256" key="2">
    <source>
        <dbReference type="ARBA" id="ARBA00022692"/>
    </source>
</evidence>
<sequence length="86" mass="9708">MLTETDLGLTDRLALDRTHLANQRTLLAYTRTGIYFAFTGAGVLFILQQPAVNWIGWLAIAIGIVIATIGLINYLRMKRRIGRLYQ</sequence>
<comment type="subcellular location">
    <subcellularLocation>
        <location evidence="1">Endomembrane system</location>
        <topology evidence="1">Multi-pass membrane protein</topology>
    </subcellularLocation>
</comment>
<name>A0A840E9U2_9BACT</name>
<dbReference type="RefSeq" id="WP_183496366.1">
    <property type="nucleotide sequence ID" value="NZ_JACIFF010000007.1"/>
</dbReference>
<evidence type="ECO:0000259" key="6">
    <source>
        <dbReference type="Pfam" id="PF02656"/>
    </source>
</evidence>
<keyword evidence="8" id="KW-1185">Reference proteome</keyword>
<organism evidence="7 8">
    <name type="scientific">Neolewinella aquimaris</name>
    <dbReference type="NCBI Taxonomy" id="1835722"/>
    <lineage>
        <taxon>Bacteria</taxon>
        <taxon>Pseudomonadati</taxon>
        <taxon>Bacteroidota</taxon>
        <taxon>Saprospiria</taxon>
        <taxon>Saprospirales</taxon>
        <taxon>Lewinellaceae</taxon>
        <taxon>Neolewinella</taxon>
    </lineage>
</organism>
<dbReference type="AlphaFoldDB" id="A0A840E9U2"/>
<evidence type="ECO:0000256" key="1">
    <source>
        <dbReference type="ARBA" id="ARBA00004127"/>
    </source>
</evidence>
<protein>
    <submittedName>
        <fullName evidence="7">Putative membrane protein</fullName>
    </submittedName>
</protein>
<evidence type="ECO:0000256" key="5">
    <source>
        <dbReference type="SAM" id="Phobius"/>
    </source>
</evidence>
<evidence type="ECO:0000256" key="3">
    <source>
        <dbReference type="ARBA" id="ARBA00022989"/>
    </source>
</evidence>
<feature type="transmembrane region" description="Helical" evidence="5">
    <location>
        <begin position="26"/>
        <end position="48"/>
    </location>
</feature>
<dbReference type="InterPro" id="IPR003807">
    <property type="entry name" value="DUF202"/>
</dbReference>